<dbReference type="Pfam" id="PF21960">
    <property type="entry name" value="RCF1-5-like_lid"/>
    <property type="match status" value="1"/>
</dbReference>
<dbReference type="Pfam" id="PF13177">
    <property type="entry name" value="DNA_pol3_delta2"/>
    <property type="match status" value="1"/>
</dbReference>
<dbReference type="PANTHER" id="PTHR11669:SF1">
    <property type="entry name" value="REPLICATION FACTOR C SUBUNIT 3"/>
    <property type="match status" value="1"/>
</dbReference>
<dbReference type="Gene3D" id="3.40.50.300">
    <property type="entry name" value="P-loop containing nucleotide triphosphate hydrolases"/>
    <property type="match status" value="1"/>
</dbReference>
<dbReference type="InterPro" id="IPR008921">
    <property type="entry name" value="DNA_pol3_clamp-load_cplx_C"/>
</dbReference>
<evidence type="ECO:0000256" key="1">
    <source>
        <dbReference type="ARBA" id="ARBA00004123"/>
    </source>
</evidence>
<dbReference type="FunFam" id="1.20.272.10:FF:000002">
    <property type="entry name" value="Replication factor C subunit 3"/>
    <property type="match status" value="1"/>
</dbReference>
<dbReference type="InterPro" id="IPR027417">
    <property type="entry name" value="P-loop_NTPase"/>
</dbReference>
<dbReference type="OrthoDB" id="761538at2759"/>
<evidence type="ECO:0000256" key="3">
    <source>
        <dbReference type="ARBA" id="ARBA00022705"/>
    </source>
</evidence>
<gene>
    <name evidence="6" type="primary">RFC5</name>
    <name evidence="6" type="ORF">H4R18_000684</name>
</gene>
<evidence type="ECO:0000256" key="2">
    <source>
        <dbReference type="ARBA" id="ARBA00005378"/>
    </source>
</evidence>
<dbReference type="InterPro" id="IPR050238">
    <property type="entry name" value="DNA_Rep/Repair_Clamp_Loader"/>
</dbReference>
<dbReference type="GO" id="GO:0031391">
    <property type="term" value="C:Elg1 RFC-like complex"/>
    <property type="evidence" value="ECO:0007669"/>
    <property type="project" value="TreeGrafter"/>
</dbReference>
<dbReference type="GO" id="GO:0005663">
    <property type="term" value="C:DNA replication factor C complex"/>
    <property type="evidence" value="ECO:0007669"/>
    <property type="project" value="TreeGrafter"/>
</dbReference>
<accession>A0A9W8HHN3</accession>
<dbReference type="GO" id="GO:0003677">
    <property type="term" value="F:DNA binding"/>
    <property type="evidence" value="ECO:0007669"/>
    <property type="project" value="InterPro"/>
</dbReference>
<dbReference type="GO" id="GO:0031390">
    <property type="term" value="C:Ctf18 RFC-like complex"/>
    <property type="evidence" value="ECO:0007669"/>
    <property type="project" value="TreeGrafter"/>
</dbReference>
<comment type="subcellular location">
    <subcellularLocation>
        <location evidence="1">Nucleus</location>
    </subcellularLocation>
</comment>
<dbReference type="Pfam" id="PF22534">
    <property type="entry name" value="RFC_C"/>
    <property type="match status" value="1"/>
</dbReference>
<sequence length="352" mass="38998">MALWVEKHRPATLDKLSFHAGLTDHLRKLAGSGDLPHLLVYGPAGAGKRTRIAAVLREIYGPGADKLRVSQRVFETPSRRKLDISFISSNYHIEVNPSDAGIYDRVVIQDLIKEVAQTQQVAAASARRFKVIVIHEADALSRDAQHALRRTMEKYMGNMRVILCSTSTGKIISPVQSRCLLVRVPAPTPDEVVEVLNQVAKKEGISVPPAYAARLAEGSKRNLHRALLMLEAAYVQQYPFAESQPVVLPEWEAYTRDIAASALGAQTPARLMEIRKQLYEVLAHCIPPSTVLKVMALHLVDHVGEALKPEVARQAAFYEHRLQTGQKAIVHLEAFVAKFMSVYKRHAMAAAS</sequence>
<dbReference type="SUPFAM" id="SSF48019">
    <property type="entry name" value="post-AAA+ oligomerization domain-like"/>
    <property type="match status" value="1"/>
</dbReference>
<comment type="similarity">
    <text evidence="2">Belongs to the activator 1 small subunits family.</text>
</comment>
<dbReference type="FunFam" id="3.40.50.300:FF:000136">
    <property type="entry name" value="Replication factor C subunit 5"/>
    <property type="match status" value="1"/>
</dbReference>
<dbReference type="FunFam" id="1.10.8.60:FF:000030">
    <property type="entry name" value="replication factor C subunit 3"/>
    <property type="match status" value="1"/>
</dbReference>
<proteinExistence type="inferred from homology"/>
<comment type="caution">
    <text evidence="6">The sequence shown here is derived from an EMBL/GenBank/DDBJ whole genome shotgun (WGS) entry which is preliminary data.</text>
</comment>
<evidence type="ECO:0000313" key="6">
    <source>
        <dbReference type="EMBL" id="KAJ2785233.1"/>
    </source>
</evidence>
<dbReference type="GO" id="GO:0003689">
    <property type="term" value="F:DNA clamp loader activity"/>
    <property type="evidence" value="ECO:0007669"/>
    <property type="project" value="TreeGrafter"/>
</dbReference>
<evidence type="ECO:0000313" key="7">
    <source>
        <dbReference type="Proteomes" id="UP001140217"/>
    </source>
</evidence>
<dbReference type="AlphaFoldDB" id="A0A9W8HHN3"/>
<dbReference type="Gene3D" id="1.20.272.10">
    <property type="match status" value="1"/>
</dbReference>
<keyword evidence="4" id="KW-0539">Nucleus</keyword>
<organism evidence="6 7">
    <name type="scientific">Coemansia javaensis</name>
    <dbReference type="NCBI Taxonomy" id="2761396"/>
    <lineage>
        <taxon>Eukaryota</taxon>
        <taxon>Fungi</taxon>
        <taxon>Fungi incertae sedis</taxon>
        <taxon>Zoopagomycota</taxon>
        <taxon>Kickxellomycotina</taxon>
        <taxon>Kickxellomycetes</taxon>
        <taxon>Kickxellales</taxon>
        <taxon>Kickxellaceae</taxon>
        <taxon>Coemansia</taxon>
    </lineage>
</organism>
<dbReference type="Proteomes" id="UP001140217">
    <property type="component" value="Unassembled WGS sequence"/>
</dbReference>
<dbReference type="GO" id="GO:0006271">
    <property type="term" value="P:DNA strand elongation involved in DNA replication"/>
    <property type="evidence" value="ECO:0007669"/>
    <property type="project" value="UniProtKB-ARBA"/>
</dbReference>
<dbReference type="CDD" id="cd00009">
    <property type="entry name" value="AAA"/>
    <property type="match status" value="1"/>
</dbReference>
<protein>
    <recommendedName>
        <fullName evidence="5">Replication factor C subunit 5</fullName>
    </recommendedName>
</protein>
<dbReference type="EMBL" id="JANBUL010000014">
    <property type="protein sequence ID" value="KAJ2785233.1"/>
    <property type="molecule type" value="Genomic_DNA"/>
</dbReference>
<dbReference type="Gene3D" id="1.10.8.60">
    <property type="match status" value="1"/>
</dbReference>
<evidence type="ECO:0000256" key="4">
    <source>
        <dbReference type="ARBA" id="ARBA00023242"/>
    </source>
</evidence>
<dbReference type="GO" id="GO:0031389">
    <property type="term" value="C:Rad17 RFC-like complex"/>
    <property type="evidence" value="ECO:0007669"/>
    <property type="project" value="TreeGrafter"/>
</dbReference>
<name>A0A9W8HHN3_9FUNG</name>
<dbReference type="SUPFAM" id="SSF52540">
    <property type="entry name" value="P-loop containing nucleoside triphosphate hydrolases"/>
    <property type="match status" value="1"/>
</dbReference>
<keyword evidence="3" id="KW-0235">DNA replication</keyword>
<dbReference type="PANTHER" id="PTHR11669">
    <property type="entry name" value="REPLICATION FACTOR C / DNA POLYMERASE III GAMMA-TAU SUBUNIT"/>
    <property type="match status" value="1"/>
</dbReference>
<keyword evidence="7" id="KW-1185">Reference proteome</keyword>
<dbReference type="GO" id="GO:0006281">
    <property type="term" value="P:DNA repair"/>
    <property type="evidence" value="ECO:0007669"/>
    <property type="project" value="UniProtKB-ARBA"/>
</dbReference>
<evidence type="ECO:0000256" key="5">
    <source>
        <dbReference type="ARBA" id="ARBA00070185"/>
    </source>
</evidence>
<reference evidence="6" key="1">
    <citation type="submission" date="2022-07" db="EMBL/GenBank/DDBJ databases">
        <title>Phylogenomic reconstructions and comparative analyses of Kickxellomycotina fungi.</title>
        <authorList>
            <person name="Reynolds N.K."/>
            <person name="Stajich J.E."/>
            <person name="Barry K."/>
            <person name="Grigoriev I.V."/>
            <person name="Crous P."/>
            <person name="Smith M.E."/>
        </authorList>
    </citation>
    <scope>NUCLEOTIDE SEQUENCE</scope>
    <source>
        <strain evidence="6">NBRC 105414</strain>
    </source>
</reference>